<keyword evidence="2" id="KW-0472">Membrane</keyword>
<keyword evidence="2" id="KW-1133">Transmembrane helix</keyword>
<dbReference type="EMBL" id="CANHGI010000006">
    <property type="protein sequence ID" value="CAI5454171.1"/>
    <property type="molecule type" value="Genomic_DNA"/>
</dbReference>
<proteinExistence type="predicted"/>
<evidence type="ECO:0000313" key="4">
    <source>
        <dbReference type="Proteomes" id="UP001152747"/>
    </source>
</evidence>
<organism evidence="3 4">
    <name type="scientific">Caenorhabditis angaria</name>
    <dbReference type="NCBI Taxonomy" id="860376"/>
    <lineage>
        <taxon>Eukaryota</taxon>
        <taxon>Metazoa</taxon>
        <taxon>Ecdysozoa</taxon>
        <taxon>Nematoda</taxon>
        <taxon>Chromadorea</taxon>
        <taxon>Rhabditida</taxon>
        <taxon>Rhabditina</taxon>
        <taxon>Rhabditomorpha</taxon>
        <taxon>Rhabditoidea</taxon>
        <taxon>Rhabditidae</taxon>
        <taxon>Peloderinae</taxon>
        <taxon>Caenorhabditis</taxon>
    </lineage>
</organism>
<evidence type="ECO:0000313" key="3">
    <source>
        <dbReference type="EMBL" id="CAI5454171.1"/>
    </source>
</evidence>
<evidence type="ECO:0000256" key="1">
    <source>
        <dbReference type="SAM" id="MobiDB-lite"/>
    </source>
</evidence>
<reference evidence="3" key="1">
    <citation type="submission" date="2022-11" db="EMBL/GenBank/DDBJ databases">
        <authorList>
            <person name="Kikuchi T."/>
        </authorList>
    </citation>
    <scope>NUCLEOTIDE SEQUENCE</scope>
    <source>
        <strain evidence="3">PS1010</strain>
    </source>
</reference>
<comment type="caution">
    <text evidence="3">The sequence shown here is derived from an EMBL/GenBank/DDBJ whole genome shotgun (WGS) entry which is preliminary data.</text>
</comment>
<name>A0A9P1J0S6_9PELO</name>
<sequence length="264" mass="29890">MAEKITSISQGDGFNPNDVKYKACCCHSKTFTIIVGILEIFTICFILVAVLPDLNSRICENSGIDNTNSTIIDPEEYEEYKRNSTDIRNIVFIHNILCKVNILFLIWAILQIVVINMMFYGIKTIRFILFIPHLIFRFGCTVLLGVIQTWIIFIISDGHVEAGPYVTTACFLSAMIGFWLYATWIEIRCAHFIKRSKDTGFSISVARPIAPATVSLSEREGPQPIPIRQLPPLRHPRPQYEPSPNITLPSSTLTTSFSTRKIED</sequence>
<dbReference type="OrthoDB" id="5818301at2759"/>
<keyword evidence="2" id="KW-0812">Transmembrane</keyword>
<gene>
    <name evidence="3" type="ORF">CAMP_LOCUS16808</name>
</gene>
<evidence type="ECO:0000256" key="2">
    <source>
        <dbReference type="SAM" id="Phobius"/>
    </source>
</evidence>
<feature type="transmembrane region" description="Helical" evidence="2">
    <location>
        <begin position="30"/>
        <end position="51"/>
    </location>
</feature>
<feature type="transmembrane region" description="Helical" evidence="2">
    <location>
        <begin position="102"/>
        <end position="122"/>
    </location>
</feature>
<feature type="compositionally biased region" description="Low complexity" evidence="1">
    <location>
        <begin position="242"/>
        <end position="264"/>
    </location>
</feature>
<dbReference type="AlphaFoldDB" id="A0A9P1J0S6"/>
<keyword evidence="4" id="KW-1185">Reference proteome</keyword>
<dbReference type="Proteomes" id="UP001152747">
    <property type="component" value="Unassembled WGS sequence"/>
</dbReference>
<feature type="region of interest" description="Disordered" evidence="1">
    <location>
        <begin position="216"/>
        <end position="264"/>
    </location>
</feature>
<feature type="transmembrane region" description="Helical" evidence="2">
    <location>
        <begin position="134"/>
        <end position="156"/>
    </location>
</feature>
<protein>
    <submittedName>
        <fullName evidence="3">Uncharacterized protein</fullName>
    </submittedName>
</protein>
<accession>A0A9P1J0S6</accession>
<feature type="transmembrane region" description="Helical" evidence="2">
    <location>
        <begin position="162"/>
        <end position="185"/>
    </location>
</feature>